<dbReference type="Pfam" id="PF02852">
    <property type="entry name" value="Pyr_redox_dim"/>
    <property type="match status" value="1"/>
</dbReference>
<proteinExistence type="inferred from homology"/>
<dbReference type="InterPro" id="IPR004099">
    <property type="entry name" value="Pyr_nucl-diS_OxRdtase_dimer"/>
</dbReference>
<dbReference type="PANTHER" id="PTHR43429:SF3">
    <property type="entry name" value="NITRITE REDUCTASE [NAD(P)H]"/>
    <property type="match status" value="1"/>
</dbReference>
<comment type="similarity">
    <text evidence="2">Belongs to the class-III pyridine nucleotide-disulfide oxidoreductase family.</text>
</comment>
<comment type="cofactor">
    <cofactor evidence="1">
        <name>FAD</name>
        <dbReference type="ChEBI" id="CHEBI:57692"/>
    </cofactor>
</comment>
<protein>
    <recommendedName>
        <fullName evidence="5">Pyridine nucleotide-disulphide oxidoreductase dimerisation domain-containing protein</fullName>
    </recommendedName>
</protein>
<feature type="domain" description="Pyridine nucleotide-disulphide oxidoreductase dimerisation" evidence="5">
    <location>
        <begin position="65"/>
        <end position="166"/>
    </location>
</feature>
<name>A0A7C2ZPI8_9CREN</name>
<accession>A0A7C2ZPI8</accession>
<dbReference type="InterPro" id="IPR050260">
    <property type="entry name" value="FAD-bd_OxRdtase"/>
</dbReference>
<comment type="caution">
    <text evidence="6">The sequence shown here is derived from an EMBL/GenBank/DDBJ whole genome shotgun (WGS) entry which is preliminary data.</text>
</comment>
<dbReference type="Gene3D" id="3.50.50.60">
    <property type="entry name" value="FAD/NAD(P)-binding domain"/>
    <property type="match status" value="2"/>
</dbReference>
<evidence type="ECO:0000256" key="4">
    <source>
        <dbReference type="ARBA" id="ARBA00022827"/>
    </source>
</evidence>
<dbReference type="InterPro" id="IPR036188">
    <property type="entry name" value="FAD/NAD-bd_sf"/>
</dbReference>
<sequence length="185" mass="19807">MRTSDPNIFAVGDVAEKKHFLLNEPIPLMLSSIACQEARVAAANLYRDSSIRMDGAIGVVLTRVGDLVVGCAGTTESLLKRRAVDYVVGRSTAVNRHPFFLRGACSIELKLVFLNDGTLVGAEAAGYCNEVAEIINALAIAIQKKMRIEDLIALRFGSQPTLTAAPTSNPVVLAALDALKKIQQV</sequence>
<keyword evidence="4" id="KW-0274">FAD</keyword>
<dbReference type="PROSITE" id="PS51257">
    <property type="entry name" value="PROKAR_LIPOPROTEIN"/>
    <property type="match status" value="1"/>
</dbReference>
<organism evidence="6">
    <name type="scientific">Ignisphaera aggregans</name>
    <dbReference type="NCBI Taxonomy" id="334771"/>
    <lineage>
        <taxon>Archaea</taxon>
        <taxon>Thermoproteota</taxon>
        <taxon>Thermoprotei</taxon>
        <taxon>Desulfurococcales</taxon>
        <taxon>Desulfurococcaceae</taxon>
        <taxon>Ignisphaera</taxon>
    </lineage>
</organism>
<evidence type="ECO:0000259" key="5">
    <source>
        <dbReference type="Pfam" id="PF02852"/>
    </source>
</evidence>
<evidence type="ECO:0000256" key="3">
    <source>
        <dbReference type="ARBA" id="ARBA00022630"/>
    </source>
</evidence>
<dbReference type="EMBL" id="DSGT01000009">
    <property type="protein sequence ID" value="HEW53238.1"/>
    <property type="molecule type" value="Genomic_DNA"/>
</dbReference>
<dbReference type="SUPFAM" id="SSF51905">
    <property type="entry name" value="FAD/NAD(P)-binding domain"/>
    <property type="match status" value="1"/>
</dbReference>
<evidence type="ECO:0000313" key="6">
    <source>
        <dbReference type="EMBL" id="HEW53238.1"/>
    </source>
</evidence>
<reference evidence="6" key="1">
    <citation type="journal article" date="2020" name="mSystems">
        <title>Genome- and Community-Level Interaction Insights into Carbon Utilization and Element Cycling Functions of Hydrothermarchaeota in Hydrothermal Sediment.</title>
        <authorList>
            <person name="Zhou Z."/>
            <person name="Liu Y."/>
            <person name="Xu W."/>
            <person name="Pan J."/>
            <person name="Luo Z.H."/>
            <person name="Li M."/>
        </authorList>
    </citation>
    <scope>NUCLEOTIDE SEQUENCE [LARGE SCALE GENOMIC DNA]</scope>
    <source>
        <strain evidence="6">SpSt-16</strain>
    </source>
</reference>
<keyword evidence="3" id="KW-0285">Flavoprotein</keyword>
<dbReference type="InterPro" id="IPR016156">
    <property type="entry name" value="FAD/NAD-linked_Rdtase_dimer_sf"/>
</dbReference>
<evidence type="ECO:0000256" key="2">
    <source>
        <dbReference type="ARBA" id="ARBA00009130"/>
    </source>
</evidence>
<gene>
    <name evidence="6" type="ORF">ENO77_03630</name>
</gene>
<dbReference type="PANTHER" id="PTHR43429">
    <property type="entry name" value="PYRIDINE NUCLEOTIDE-DISULFIDE OXIDOREDUCTASE DOMAIN-CONTAINING"/>
    <property type="match status" value="1"/>
</dbReference>
<dbReference type="SUPFAM" id="SSF55424">
    <property type="entry name" value="FAD/NAD-linked reductases, dimerisation (C-terminal) domain"/>
    <property type="match status" value="1"/>
</dbReference>
<dbReference type="AlphaFoldDB" id="A0A7C2ZPI8"/>
<evidence type="ECO:0000256" key="1">
    <source>
        <dbReference type="ARBA" id="ARBA00001974"/>
    </source>
</evidence>